<dbReference type="InterPro" id="IPR012910">
    <property type="entry name" value="Plug_dom"/>
</dbReference>
<organism evidence="16 17">
    <name type="scientific">Sutterella seckii</name>
    <dbReference type="NCBI Taxonomy" id="1944635"/>
    <lineage>
        <taxon>Bacteria</taxon>
        <taxon>Pseudomonadati</taxon>
        <taxon>Pseudomonadota</taxon>
        <taxon>Betaproteobacteria</taxon>
        <taxon>Burkholderiales</taxon>
        <taxon>Sutterellaceae</taxon>
        <taxon>Sutterella</taxon>
    </lineage>
</organism>
<keyword evidence="9" id="KW-0406">Ion transport</keyword>
<evidence type="ECO:0000256" key="7">
    <source>
        <dbReference type="ARBA" id="ARBA00022729"/>
    </source>
</evidence>
<evidence type="ECO:0000256" key="5">
    <source>
        <dbReference type="ARBA" id="ARBA00022496"/>
    </source>
</evidence>
<feature type="chain" id="PRO_5026135627" evidence="14">
    <location>
        <begin position="31"/>
        <end position="315"/>
    </location>
</feature>
<evidence type="ECO:0000313" key="16">
    <source>
        <dbReference type="EMBL" id="KAB7657038.1"/>
    </source>
</evidence>
<keyword evidence="6 13" id="KW-0812">Transmembrane</keyword>
<keyword evidence="8" id="KW-0408">Iron</keyword>
<evidence type="ECO:0000256" key="6">
    <source>
        <dbReference type="ARBA" id="ARBA00022692"/>
    </source>
</evidence>
<keyword evidence="12 13" id="KW-0998">Cell outer membrane</keyword>
<proteinExistence type="inferred from homology"/>
<dbReference type="RefSeq" id="WP_152158710.1">
    <property type="nucleotide sequence ID" value="NZ_WEHX01000063.1"/>
</dbReference>
<dbReference type="InterPro" id="IPR039426">
    <property type="entry name" value="TonB-dep_rcpt-like"/>
</dbReference>
<evidence type="ECO:0000256" key="8">
    <source>
        <dbReference type="ARBA" id="ARBA00023004"/>
    </source>
</evidence>
<dbReference type="GO" id="GO:0009279">
    <property type="term" value="C:cell outer membrane"/>
    <property type="evidence" value="ECO:0007669"/>
    <property type="project" value="UniProtKB-SubCell"/>
</dbReference>
<protein>
    <submittedName>
        <fullName evidence="16">TonB-dependent receptor plug domain-containing protein</fullName>
    </submittedName>
</protein>
<dbReference type="InterPro" id="IPR036942">
    <property type="entry name" value="Beta-barrel_TonB_sf"/>
</dbReference>
<evidence type="ECO:0000259" key="15">
    <source>
        <dbReference type="Pfam" id="PF07715"/>
    </source>
</evidence>
<dbReference type="Pfam" id="PF07715">
    <property type="entry name" value="Plug"/>
    <property type="match status" value="1"/>
</dbReference>
<comment type="subcellular location">
    <subcellularLocation>
        <location evidence="1 13">Cell outer membrane</location>
        <topology evidence="1 13">Multi-pass membrane protein</topology>
    </subcellularLocation>
</comment>
<gene>
    <name evidence="16" type="ORF">GBM95_08525</name>
</gene>
<comment type="similarity">
    <text evidence="2 13">Belongs to the TonB-dependent receptor family.</text>
</comment>
<dbReference type="OrthoDB" id="127311at2"/>
<evidence type="ECO:0000256" key="9">
    <source>
        <dbReference type="ARBA" id="ARBA00023065"/>
    </source>
</evidence>
<evidence type="ECO:0000256" key="12">
    <source>
        <dbReference type="ARBA" id="ARBA00023237"/>
    </source>
</evidence>
<keyword evidence="3 13" id="KW-0813">Transport</keyword>
<keyword evidence="5" id="KW-0410">Iron transport</keyword>
<dbReference type="PROSITE" id="PS52016">
    <property type="entry name" value="TONB_DEPENDENT_REC_3"/>
    <property type="match status" value="1"/>
</dbReference>
<keyword evidence="7 14" id="KW-0732">Signal</keyword>
<sequence>MIKGQKNISLGKLPAAVALAAAAFALSAQAADDYKTVEAVSVTAEALKIDTSTQETPQTVNVINHEELDNKILRKVDDALRYTPGFVNPYGADYDTNWIRMRGFETTTLIDGQTQYKEGYFDTTVEPFGLEAVEVVSGPASSLYGDSQPGGVVNLVTKKPTKTPQHSVTVTAGTQKFIQGGLDISDFASEDGSKRYRLVAMANREDSFVDDVDGWRAYIAPSFTIDISEKTSLTFLASYLKDKKTPSNAFMPAYGIVVPRFGRIIPYGTNYGDPEHDRYDKDQVSFGWEFKHAFNDNVEYKQSFTGKYTDLFMAL</sequence>
<dbReference type="PANTHER" id="PTHR32552:SF68">
    <property type="entry name" value="FERRICHROME OUTER MEMBRANE TRANSPORTER_PHAGE RECEPTOR"/>
    <property type="match status" value="1"/>
</dbReference>
<name>A0A6I1EWG3_9BURK</name>
<feature type="domain" description="TonB-dependent receptor plug" evidence="15">
    <location>
        <begin position="53"/>
        <end position="152"/>
    </location>
</feature>
<evidence type="ECO:0000256" key="2">
    <source>
        <dbReference type="ARBA" id="ARBA00009810"/>
    </source>
</evidence>
<dbReference type="Proteomes" id="UP000430564">
    <property type="component" value="Unassembled WGS sequence"/>
</dbReference>
<dbReference type="GO" id="GO:0015344">
    <property type="term" value="F:siderophore uptake transmembrane transporter activity"/>
    <property type="evidence" value="ECO:0007669"/>
    <property type="project" value="TreeGrafter"/>
</dbReference>
<dbReference type="SUPFAM" id="SSF56935">
    <property type="entry name" value="Porins"/>
    <property type="match status" value="1"/>
</dbReference>
<feature type="signal peptide" evidence="14">
    <location>
        <begin position="1"/>
        <end position="30"/>
    </location>
</feature>
<evidence type="ECO:0000256" key="3">
    <source>
        <dbReference type="ARBA" id="ARBA00022448"/>
    </source>
</evidence>
<dbReference type="AlphaFoldDB" id="A0A6I1EWG3"/>
<evidence type="ECO:0000256" key="11">
    <source>
        <dbReference type="ARBA" id="ARBA00023170"/>
    </source>
</evidence>
<dbReference type="PANTHER" id="PTHR32552">
    <property type="entry name" value="FERRICHROME IRON RECEPTOR-RELATED"/>
    <property type="match status" value="1"/>
</dbReference>
<dbReference type="EMBL" id="WEHX01000063">
    <property type="protein sequence ID" value="KAB7657038.1"/>
    <property type="molecule type" value="Genomic_DNA"/>
</dbReference>
<keyword evidence="10 13" id="KW-0472">Membrane</keyword>
<accession>A0A6I1EWG3</accession>
<dbReference type="InterPro" id="IPR037066">
    <property type="entry name" value="Plug_dom_sf"/>
</dbReference>
<evidence type="ECO:0000256" key="4">
    <source>
        <dbReference type="ARBA" id="ARBA00022452"/>
    </source>
</evidence>
<evidence type="ECO:0000256" key="1">
    <source>
        <dbReference type="ARBA" id="ARBA00004571"/>
    </source>
</evidence>
<comment type="caution">
    <text evidence="16">The sequence shown here is derived from an EMBL/GenBank/DDBJ whole genome shotgun (WGS) entry which is preliminary data.</text>
</comment>
<dbReference type="Gene3D" id="2.170.130.10">
    <property type="entry name" value="TonB-dependent receptor, plug domain"/>
    <property type="match status" value="1"/>
</dbReference>
<reference evidence="16 17" key="1">
    <citation type="submission" date="2019-10" db="EMBL/GenBank/DDBJ databases">
        <title>Genome diversity of Sutterella seckii.</title>
        <authorList>
            <person name="Chaplin A.V."/>
            <person name="Sokolova S.R."/>
            <person name="Mosin K.A."/>
            <person name="Ivanova E.L."/>
            <person name="Kochetkova T.O."/>
            <person name="Goltsov A.Y."/>
            <person name="Trofimov D.Y."/>
            <person name="Efimov B.A."/>
        </authorList>
    </citation>
    <scope>NUCLEOTIDE SEQUENCE [LARGE SCALE GENOMIC DNA]</scope>
    <source>
        <strain evidence="16 17">ASD393</strain>
    </source>
</reference>
<dbReference type="Gene3D" id="2.40.170.20">
    <property type="entry name" value="TonB-dependent receptor, beta-barrel domain"/>
    <property type="match status" value="1"/>
</dbReference>
<evidence type="ECO:0000256" key="14">
    <source>
        <dbReference type="SAM" id="SignalP"/>
    </source>
</evidence>
<evidence type="ECO:0000313" key="17">
    <source>
        <dbReference type="Proteomes" id="UP000430564"/>
    </source>
</evidence>
<evidence type="ECO:0000256" key="13">
    <source>
        <dbReference type="PROSITE-ProRule" id="PRU01360"/>
    </source>
</evidence>
<keyword evidence="4 13" id="KW-1134">Transmembrane beta strand</keyword>
<keyword evidence="11 16" id="KW-0675">Receptor</keyword>
<evidence type="ECO:0000256" key="10">
    <source>
        <dbReference type="ARBA" id="ARBA00023136"/>
    </source>
</evidence>